<dbReference type="SMART" id="SM00547">
    <property type="entry name" value="ZnF_RBZ"/>
    <property type="match status" value="1"/>
</dbReference>
<dbReference type="GO" id="GO:0008270">
    <property type="term" value="F:zinc ion binding"/>
    <property type="evidence" value="ECO:0007669"/>
    <property type="project" value="UniProtKB-KW"/>
</dbReference>
<evidence type="ECO:0000313" key="12">
    <source>
        <dbReference type="EMBL" id="ELR22721.1"/>
    </source>
</evidence>
<name>L8HEA2_ACACF</name>
<dbReference type="VEuPathDB" id="AmoebaDB:ACA1_148480"/>
<dbReference type="Pfam" id="PF01608">
    <property type="entry name" value="I_LWEQ"/>
    <property type="match status" value="1"/>
</dbReference>
<evidence type="ECO:0000256" key="1">
    <source>
        <dbReference type="ARBA" id="ARBA00004496"/>
    </source>
</evidence>
<evidence type="ECO:0000256" key="5">
    <source>
        <dbReference type="ARBA" id="ARBA00022833"/>
    </source>
</evidence>
<dbReference type="Gene3D" id="2.30.30.380">
    <property type="entry name" value="Zn-finger domain of Sec23/24"/>
    <property type="match status" value="1"/>
</dbReference>
<dbReference type="GO" id="GO:0030036">
    <property type="term" value="P:actin cytoskeleton organization"/>
    <property type="evidence" value="ECO:0007669"/>
    <property type="project" value="TreeGrafter"/>
</dbReference>
<feature type="region of interest" description="Disordered" evidence="8">
    <location>
        <begin position="141"/>
        <end position="168"/>
    </location>
</feature>
<dbReference type="PANTHER" id="PTHR19981">
    <property type="entry name" value="TALIN"/>
    <property type="match status" value="1"/>
</dbReference>
<evidence type="ECO:0000256" key="4">
    <source>
        <dbReference type="ARBA" id="ARBA00022771"/>
    </source>
</evidence>
<dbReference type="SMART" id="SM00307">
    <property type="entry name" value="ILWEQ"/>
    <property type="match status" value="1"/>
</dbReference>
<evidence type="ECO:0000259" key="10">
    <source>
        <dbReference type="PROSITE" id="PS50199"/>
    </source>
</evidence>
<dbReference type="InterPro" id="IPR035964">
    <property type="entry name" value="I/LWEQ_dom_sf"/>
</dbReference>
<evidence type="ECO:0000256" key="7">
    <source>
        <dbReference type="SAM" id="Coils"/>
    </source>
</evidence>
<evidence type="ECO:0000313" key="13">
    <source>
        <dbReference type="Proteomes" id="UP000011083"/>
    </source>
</evidence>
<dbReference type="PROSITE" id="PS01358">
    <property type="entry name" value="ZF_RANBP2_1"/>
    <property type="match status" value="1"/>
</dbReference>
<comment type="subcellular location">
    <subcellularLocation>
        <location evidence="1">Cytoplasm</location>
    </subcellularLocation>
</comment>
<keyword evidence="13" id="KW-1185">Reference proteome</keyword>
<evidence type="ECO:0000256" key="3">
    <source>
        <dbReference type="ARBA" id="ARBA00022723"/>
    </source>
</evidence>
<dbReference type="GO" id="GO:0003779">
    <property type="term" value="F:actin binding"/>
    <property type="evidence" value="ECO:0007669"/>
    <property type="project" value="InterPro"/>
</dbReference>
<keyword evidence="2" id="KW-0963">Cytoplasm</keyword>
<feature type="compositionally biased region" description="Basic and acidic residues" evidence="8">
    <location>
        <begin position="141"/>
        <end position="166"/>
    </location>
</feature>
<dbReference type="PANTHER" id="PTHR19981:SF1">
    <property type="entry name" value="RHEA, ISOFORM B"/>
    <property type="match status" value="1"/>
</dbReference>
<dbReference type="RefSeq" id="XP_004351498.1">
    <property type="nucleotide sequence ID" value="XM_004351446.1"/>
</dbReference>
<dbReference type="InterPro" id="IPR011993">
    <property type="entry name" value="PH-like_dom_sf"/>
</dbReference>
<protein>
    <submittedName>
        <fullName evidence="12">I/LWEQ domain containing protein</fullName>
    </submittedName>
</protein>
<dbReference type="SMART" id="SM00233">
    <property type="entry name" value="PH"/>
    <property type="match status" value="1"/>
</dbReference>
<dbReference type="InterPro" id="IPR001849">
    <property type="entry name" value="PH_domain"/>
</dbReference>
<evidence type="ECO:0000256" key="2">
    <source>
        <dbReference type="ARBA" id="ARBA00022490"/>
    </source>
</evidence>
<feature type="domain" description="RanBP2-type" evidence="10">
    <location>
        <begin position="164"/>
        <end position="193"/>
    </location>
</feature>
<keyword evidence="7" id="KW-0175">Coiled coil</keyword>
<evidence type="ECO:0000259" key="9">
    <source>
        <dbReference type="PROSITE" id="PS50003"/>
    </source>
</evidence>
<dbReference type="InterPro" id="IPR001876">
    <property type="entry name" value="Znf_RanBP2"/>
</dbReference>
<feature type="domain" description="I/LWEQ" evidence="11">
    <location>
        <begin position="417"/>
        <end position="666"/>
    </location>
</feature>
<evidence type="ECO:0000259" key="11">
    <source>
        <dbReference type="PROSITE" id="PS50945"/>
    </source>
</evidence>
<dbReference type="SUPFAM" id="SSF50729">
    <property type="entry name" value="PH domain-like"/>
    <property type="match status" value="1"/>
</dbReference>
<dbReference type="InterPro" id="IPR002558">
    <property type="entry name" value="ILWEQ_dom"/>
</dbReference>
<dbReference type="PROSITE" id="PS50199">
    <property type="entry name" value="ZF_RANBP2_2"/>
    <property type="match status" value="1"/>
</dbReference>
<feature type="coiled-coil region" evidence="7">
    <location>
        <begin position="633"/>
        <end position="662"/>
    </location>
</feature>
<evidence type="ECO:0000256" key="6">
    <source>
        <dbReference type="PROSITE-ProRule" id="PRU00322"/>
    </source>
</evidence>
<feature type="region of interest" description="Disordered" evidence="8">
    <location>
        <begin position="402"/>
        <end position="422"/>
    </location>
</feature>
<feature type="domain" description="PH" evidence="9">
    <location>
        <begin position="30"/>
        <end position="135"/>
    </location>
</feature>
<proteinExistence type="predicted"/>
<evidence type="ECO:0000256" key="8">
    <source>
        <dbReference type="SAM" id="MobiDB-lite"/>
    </source>
</evidence>
<organism evidence="12 13">
    <name type="scientific">Acanthamoeba castellanii (strain ATCC 30010 / Neff)</name>
    <dbReference type="NCBI Taxonomy" id="1257118"/>
    <lineage>
        <taxon>Eukaryota</taxon>
        <taxon>Amoebozoa</taxon>
        <taxon>Discosea</taxon>
        <taxon>Longamoebia</taxon>
        <taxon>Centramoebida</taxon>
        <taxon>Acanthamoebidae</taxon>
        <taxon>Acanthamoeba</taxon>
    </lineage>
</organism>
<dbReference type="GO" id="GO:0098609">
    <property type="term" value="P:cell-cell adhesion"/>
    <property type="evidence" value="ECO:0007669"/>
    <property type="project" value="TreeGrafter"/>
</dbReference>
<gene>
    <name evidence="12" type="ORF">ACA1_148480</name>
</gene>
<dbReference type="GO" id="GO:0005737">
    <property type="term" value="C:cytoplasm"/>
    <property type="evidence" value="ECO:0007669"/>
    <property type="project" value="UniProtKB-SubCell"/>
</dbReference>
<dbReference type="InterPro" id="IPR036443">
    <property type="entry name" value="Znf_RanBP2_sf"/>
</dbReference>
<keyword evidence="4 6" id="KW-0863">Zinc-finger</keyword>
<feature type="region of interest" description="Disordered" evidence="8">
    <location>
        <begin position="197"/>
        <end position="254"/>
    </location>
</feature>
<keyword evidence="3" id="KW-0479">Metal-binding</keyword>
<dbReference type="PROSITE" id="PS50945">
    <property type="entry name" value="I_LWEQ"/>
    <property type="match status" value="1"/>
</dbReference>
<dbReference type="PROSITE" id="PS50003">
    <property type="entry name" value="PH_DOMAIN"/>
    <property type="match status" value="1"/>
</dbReference>
<dbReference type="Pfam" id="PF00641">
    <property type="entry name" value="Zn_ribbon_RanBP"/>
    <property type="match status" value="1"/>
</dbReference>
<dbReference type="SUPFAM" id="SSF90209">
    <property type="entry name" value="Ran binding protein zinc finger-like"/>
    <property type="match status" value="1"/>
</dbReference>
<dbReference type="OrthoDB" id="16210at2759"/>
<dbReference type="KEGG" id="acan:ACA1_148480"/>
<accession>L8HEA2</accession>
<feature type="compositionally biased region" description="Low complexity" evidence="8">
    <location>
        <begin position="402"/>
        <end position="419"/>
    </location>
</feature>
<keyword evidence="5" id="KW-0862">Zinc</keyword>
<dbReference type="Gene3D" id="1.20.1410.10">
    <property type="entry name" value="I/LWEQ domain"/>
    <property type="match status" value="1"/>
</dbReference>
<dbReference type="STRING" id="1257118.L8HEA2"/>
<dbReference type="GeneID" id="14923678"/>
<dbReference type="EMBL" id="KB007870">
    <property type="protein sequence ID" value="ELR22721.1"/>
    <property type="molecule type" value="Genomic_DNA"/>
</dbReference>
<reference evidence="12 13" key="1">
    <citation type="journal article" date="2013" name="Genome Biol.">
        <title>Genome of Acanthamoeba castellanii highlights extensive lateral gene transfer and early evolution of tyrosine kinase signaling.</title>
        <authorList>
            <person name="Clarke M."/>
            <person name="Lohan A.J."/>
            <person name="Liu B."/>
            <person name="Lagkouvardos I."/>
            <person name="Roy S."/>
            <person name="Zafar N."/>
            <person name="Bertelli C."/>
            <person name="Schilde C."/>
            <person name="Kianianmomeni A."/>
            <person name="Burglin T.R."/>
            <person name="Frech C."/>
            <person name="Turcotte B."/>
            <person name="Kopec K.O."/>
            <person name="Synnott J.M."/>
            <person name="Choo C."/>
            <person name="Paponov I."/>
            <person name="Finkler A."/>
            <person name="Soon Heng Tan C."/>
            <person name="Hutchins A.P."/>
            <person name="Weinmeier T."/>
            <person name="Rattei T."/>
            <person name="Chu J.S."/>
            <person name="Gimenez G."/>
            <person name="Irimia M."/>
            <person name="Rigden D.J."/>
            <person name="Fitzpatrick D.A."/>
            <person name="Lorenzo-Morales J."/>
            <person name="Bateman A."/>
            <person name="Chiu C.H."/>
            <person name="Tang P."/>
            <person name="Hegemann P."/>
            <person name="Fromm H."/>
            <person name="Raoult D."/>
            <person name="Greub G."/>
            <person name="Miranda-Saavedra D."/>
            <person name="Chen N."/>
            <person name="Nash P."/>
            <person name="Ginger M.L."/>
            <person name="Horn M."/>
            <person name="Schaap P."/>
            <person name="Caler L."/>
            <person name="Loftus B."/>
        </authorList>
    </citation>
    <scope>NUCLEOTIDE SEQUENCE [LARGE SCALE GENOMIC DNA]</scope>
    <source>
        <strain evidence="12 13">Neff</strain>
    </source>
</reference>
<dbReference type="GO" id="GO:0005886">
    <property type="term" value="C:plasma membrane"/>
    <property type="evidence" value="ECO:0007669"/>
    <property type="project" value="TreeGrafter"/>
</dbReference>
<dbReference type="Gene3D" id="2.30.29.30">
    <property type="entry name" value="Pleckstrin-homology domain (PH domain)/Phosphotyrosine-binding domain (PTB)"/>
    <property type="match status" value="1"/>
</dbReference>
<sequence length="666" mass="70416">MRRHEQFSDAQKVYQMCTPHPKPLLQGRRSLVRHGTLDYFSPNTISRKPRYFFLFSDCLLLTKRTGTQKFWLKVYIHLGPNIHIIPMWDSPDFEFRLLIDEKGTLAKRKQRRLILYGQNKSHKEAWLSDLLHCLWDSTGRKGPDPSIRDEKKEVKSPRGKKEDNSDKWSCSNCTYLNKPGSSHCDMCGGAKFGGDVEEYDSSDDEEKKRRRKDKQNKQGGGQGDNFADTSNPLLLFDPFSDNKGPEASFDPSQHRGVDQFGQAVPKGVMLEGDNPYGSSNPYGAGAGYPSGGAPYGSGAGGAFDPSQGAYGSGASPYGLGIETAGLAGGAYAGGVSPYAYGGVAAGSPYGTDPSGLYDAARNASAALGGMFATAPGSGGAAGAGLAGAGLGGAGGFGAGVATTSPPLSGGSAGSSPATSQREDNLDDLAQKELLEATRVIEQLAAQLASRPRKAPPRTAETEHLEITTEEISDAIMDGAQAIARAASALMRAAALAQEERVKLNTHRSASDGSPYHADPVWANGLISAARNVVATTQYLVSTSNAAANGQAGEETLVASARAVGAATAHLVAAQKAKGDVNSQASRELDDAARGIARATASLVEAAKLASTPAPAPAPTSAVPDKYTMTDKQIREIEAQTKLLQLEKETQRAREELLKMRKQEYSG</sequence>
<dbReference type="SUPFAM" id="SSF109885">
    <property type="entry name" value="I/LWEQ domain"/>
    <property type="match status" value="1"/>
</dbReference>
<dbReference type="AlphaFoldDB" id="L8HEA2"/>
<dbReference type="Proteomes" id="UP000011083">
    <property type="component" value="Unassembled WGS sequence"/>
</dbReference>